<reference evidence="2 3" key="1">
    <citation type="submission" date="2024-11" db="EMBL/GenBank/DDBJ databases">
        <title>Chromosome-level genome assembly of the freshwater bivalve Anodonta woodiana.</title>
        <authorList>
            <person name="Chen X."/>
        </authorList>
    </citation>
    <scope>NUCLEOTIDE SEQUENCE [LARGE SCALE GENOMIC DNA]</scope>
    <source>
        <strain evidence="2">MN2024</strain>
        <tissue evidence="2">Gills</tissue>
    </source>
</reference>
<comment type="caution">
    <text evidence="2">The sequence shown here is derived from an EMBL/GenBank/DDBJ whole genome shotgun (WGS) entry which is preliminary data.</text>
</comment>
<dbReference type="InterPro" id="IPR031569">
    <property type="entry name" value="ApeC"/>
</dbReference>
<evidence type="ECO:0000313" key="2">
    <source>
        <dbReference type="EMBL" id="KAL3886586.1"/>
    </source>
</evidence>
<dbReference type="Proteomes" id="UP001634394">
    <property type="component" value="Unassembled WGS sequence"/>
</dbReference>
<keyword evidence="3" id="KW-1185">Reference proteome</keyword>
<dbReference type="PANTHER" id="PTHR19324">
    <property type="entry name" value="PERFORIN-LIKE PROTEIN 1"/>
    <property type="match status" value="1"/>
</dbReference>
<protein>
    <recommendedName>
        <fullName evidence="1">Apextrin C-terminal domain-containing protein</fullName>
    </recommendedName>
</protein>
<proteinExistence type="predicted"/>
<organism evidence="2 3">
    <name type="scientific">Sinanodonta woodiana</name>
    <name type="common">Chinese pond mussel</name>
    <name type="synonym">Anodonta woodiana</name>
    <dbReference type="NCBI Taxonomy" id="1069815"/>
    <lineage>
        <taxon>Eukaryota</taxon>
        <taxon>Metazoa</taxon>
        <taxon>Spiralia</taxon>
        <taxon>Lophotrochozoa</taxon>
        <taxon>Mollusca</taxon>
        <taxon>Bivalvia</taxon>
        <taxon>Autobranchia</taxon>
        <taxon>Heteroconchia</taxon>
        <taxon>Palaeoheterodonta</taxon>
        <taxon>Unionida</taxon>
        <taxon>Unionoidea</taxon>
        <taxon>Unionidae</taxon>
        <taxon>Unioninae</taxon>
        <taxon>Sinanodonta</taxon>
    </lineage>
</organism>
<accession>A0ABD3XLW0</accession>
<gene>
    <name evidence="2" type="ORF">ACJMK2_026570</name>
</gene>
<feature type="domain" description="Apextrin C-terminal" evidence="1">
    <location>
        <begin position="127"/>
        <end position="331"/>
    </location>
</feature>
<evidence type="ECO:0000313" key="3">
    <source>
        <dbReference type="Proteomes" id="UP001634394"/>
    </source>
</evidence>
<sequence length="341" mass="38478">MEVEAKGDVSIGGSYMGYSASLGVNFENFKDSNSYKINFGTHQYTLTSGSENLPEPIGLRIVSIDEALVEKYWRDSPRFVRGGQCHTDVKPHLGTLRLNLIQALSEYGAYMMAPQATDPALTIPVTWPAGSYGLLKPKTGCPLEQNFHWYEGWRHQDSEDMTIYGNKFSDPLNMYGQHDSGSVTQWFCIKGQRTVSEFDINWPQGDYCIMKYGTCPVGFSEGYIKWDDDDPFNDDAKEGVLPDGNYDNGNTLIEYCCRNDGLPTESIVLPSDRPFYLFQYTRGCQIVSGMNVAEEFVDFNTEDLFNKDEVHGAHPYDDGESTRHKLHLCYYEHPLTASIVG</sequence>
<name>A0ABD3XLW0_SINWO</name>
<dbReference type="EMBL" id="JBJQND010000002">
    <property type="protein sequence ID" value="KAL3886586.1"/>
    <property type="molecule type" value="Genomic_DNA"/>
</dbReference>
<evidence type="ECO:0000259" key="1">
    <source>
        <dbReference type="Pfam" id="PF16977"/>
    </source>
</evidence>
<dbReference type="AlphaFoldDB" id="A0ABD3XLW0"/>
<dbReference type="PANTHER" id="PTHR19324:SF33">
    <property type="entry name" value="MUCIN-5AC"/>
    <property type="match status" value="1"/>
</dbReference>
<dbReference type="Pfam" id="PF16977">
    <property type="entry name" value="ApeC"/>
    <property type="match status" value="1"/>
</dbReference>